<feature type="non-terminal residue" evidence="2">
    <location>
        <position position="342"/>
    </location>
</feature>
<sequence length="342" mass="36599">MHKAEERQVEMKKTAVTAADVEGQALKFSSANSDKKPHKVPDKSPVNYYQHAVGGYVPVSTNYPFPVSAYGLAPSHYPTPYGMWRSPYYNSLPPLIASGPYFSMPPPPPFAHSQVSGPRTSTAALTIPPYFVPSLLAPPPGFQPKLPRVPTLRSSAFGLPNLSQPLVKTSAHQKKLSNISSSASSFPLDSLNNSPQNSTSEGPARNSSPQNSTSEGLARNSSPQDSASEGPARNSSPQNSTSEGPAKNWTVGLAKPSASAQKGLQEMSMNKESDNLINENFEGEMLIKGFVNGYISSETECILETSSILNITIPGNVVYINGIKANPRTILKDTLPIGTPMK</sequence>
<name>A0AAW0YAV9_CHEQU</name>
<comment type="caution">
    <text evidence="2">The sequence shown here is derived from an EMBL/GenBank/DDBJ whole genome shotgun (WGS) entry which is preliminary data.</text>
</comment>
<evidence type="ECO:0000313" key="2">
    <source>
        <dbReference type="EMBL" id="KAK8749116.1"/>
    </source>
</evidence>
<organism evidence="2 3">
    <name type="scientific">Cherax quadricarinatus</name>
    <name type="common">Australian red claw crayfish</name>
    <dbReference type="NCBI Taxonomy" id="27406"/>
    <lineage>
        <taxon>Eukaryota</taxon>
        <taxon>Metazoa</taxon>
        <taxon>Ecdysozoa</taxon>
        <taxon>Arthropoda</taxon>
        <taxon>Crustacea</taxon>
        <taxon>Multicrustacea</taxon>
        <taxon>Malacostraca</taxon>
        <taxon>Eumalacostraca</taxon>
        <taxon>Eucarida</taxon>
        <taxon>Decapoda</taxon>
        <taxon>Pleocyemata</taxon>
        <taxon>Astacidea</taxon>
        <taxon>Parastacoidea</taxon>
        <taxon>Parastacidae</taxon>
        <taxon>Cherax</taxon>
    </lineage>
</organism>
<gene>
    <name evidence="2" type="ORF">OTU49_015683</name>
</gene>
<dbReference type="AlphaFoldDB" id="A0AAW0YAV9"/>
<protein>
    <submittedName>
        <fullName evidence="2">Uncharacterized protein</fullName>
    </submittedName>
</protein>
<keyword evidence="3" id="KW-1185">Reference proteome</keyword>
<feature type="region of interest" description="Disordered" evidence="1">
    <location>
        <begin position="168"/>
        <end position="250"/>
    </location>
</feature>
<dbReference type="Proteomes" id="UP001445076">
    <property type="component" value="Unassembled WGS sequence"/>
</dbReference>
<feature type="compositionally biased region" description="Polar residues" evidence="1">
    <location>
        <begin position="190"/>
        <end position="243"/>
    </location>
</feature>
<feature type="region of interest" description="Disordered" evidence="1">
    <location>
        <begin position="25"/>
        <end position="44"/>
    </location>
</feature>
<dbReference type="EMBL" id="JARKIK010000010">
    <property type="protein sequence ID" value="KAK8749116.1"/>
    <property type="molecule type" value="Genomic_DNA"/>
</dbReference>
<evidence type="ECO:0000256" key="1">
    <source>
        <dbReference type="SAM" id="MobiDB-lite"/>
    </source>
</evidence>
<proteinExistence type="predicted"/>
<feature type="compositionally biased region" description="Basic and acidic residues" evidence="1">
    <location>
        <begin position="33"/>
        <end position="42"/>
    </location>
</feature>
<accession>A0AAW0YAV9</accession>
<evidence type="ECO:0000313" key="3">
    <source>
        <dbReference type="Proteomes" id="UP001445076"/>
    </source>
</evidence>
<reference evidence="2 3" key="1">
    <citation type="journal article" date="2024" name="BMC Genomics">
        <title>Genome assembly of redclaw crayfish (Cherax quadricarinatus) provides insights into its immune adaptation and hypoxia tolerance.</title>
        <authorList>
            <person name="Liu Z."/>
            <person name="Zheng J."/>
            <person name="Li H."/>
            <person name="Fang K."/>
            <person name="Wang S."/>
            <person name="He J."/>
            <person name="Zhou D."/>
            <person name="Weng S."/>
            <person name="Chi M."/>
            <person name="Gu Z."/>
            <person name="He J."/>
            <person name="Li F."/>
            <person name="Wang M."/>
        </authorList>
    </citation>
    <scope>NUCLEOTIDE SEQUENCE [LARGE SCALE GENOMIC DNA]</scope>
    <source>
        <strain evidence="2">ZL_2023a</strain>
    </source>
</reference>